<dbReference type="KEGG" id="bsto:C0V70_12460"/>
<keyword evidence="2" id="KW-1185">Reference proteome</keyword>
<dbReference type="AlphaFoldDB" id="A0A2K9NTP7"/>
<dbReference type="Proteomes" id="UP000235584">
    <property type="component" value="Chromosome"/>
</dbReference>
<reference evidence="1 2" key="1">
    <citation type="submission" date="2018-01" db="EMBL/GenBank/DDBJ databases">
        <title>Complete genome sequence of Bacteriovorax stolpii DSM12778.</title>
        <authorList>
            <person name="Tang B."/>
            <person name="Chang J."/>
        </authorList>
    </citation>
    <scope>NUCLEOTIDE SEQUENCE [LARGE SCALE GENOMIC DNA]</scope>
    <source>
        <strain evidence="1 2">DSM 12778</strain>
    </source>
</reference>
<evidence type="ECO:0000313" key="1">
    <source>
        <dbReference type="EMBL" id="AUN98899.1"/>
    </source>
</evidence>
<proteinExistence type="predicted"/>
<accession>A0A2K9NTP7</accession>
<evidence type="ECO:0000313" key="2">
    <source>
        <dbReference type="Proteomes" id="UP000235584"/>
    </source>
</evidence>
<name>A0A2K9NTP7_BACTC</name>
<dbReference type="RefSeq" id="WP_102244190.1">
    <property type="nucleotide sequence ID" value="NZ_CP025704.1"/>
</dbReference>
<protein>
    <submittedName>
        <fullName evidence="1">Uncharacterized protein</fullName>
    </submittedName>
</protein>
<organism evidence="1 2">
    <name type="scientific">Bacteriovorax stolpii</name>
    <name type="common">Bdellovibrio stolpii</name>
    <dbReference type="NCBI Taxonomy" id="960"/>
    <lineage>
        <taxon>Bacteria</taxon>
        <taxon>Pseudomonadati</taxon>
        <taxon>Bdellovibrionota</taxon>
        <taxon>Bacteriovoracia</taxon>
        <taxon>Bacteriovoracales</taxon>
        <taxon>Bacteriovoracaceae</taxon>
        <taxon>Bacteriovorax</taxon>
    </lineage>
</organism>
<sequence>MNMKVFAATDIRAFTASIAVHGLVVLVASAALYRGSVQTLELTGGRGNGKTISLDGINFSRRASGAPAAAKSPVKEALATSSFTKTVTPTEKAITTDSVSAVASAHSSAGTGGNGAATGPGASGLGFGTGAGDFDGGVLFSQIKRHFETRLGATLVIKEDQLIKIKITLESDGTVTAADLIQGKLDMSTLRKILSVAKNIPLKNLWKSSTPIPSELIIPLFLTSNS</sequence>
<gene>
    <name evidence="1" type="ORF">C0V70_12460</name>
</gene>
<dbReference type="EMBL" id="CP025704">
    <property type="protein sequence ID" value="AUN98899.1"/>
    <property type="molecule type" value="Genomic_DNA"/>
</dbReference>